<protein>
    <submittedName>
        <fullName evidence="5">RNA ligase</fullName>
    </submittedName>
</protein>
<dbReference type="OrthoDB" id="276239at2759"/>
<dbReference type="PANTHER" id="PTHR32004">
    <property type="entry name" value="TRNA LIGASE"/>
    <property type="match status" value="1"/>
</dbReference>
<dbReference type="STRING" id="5288.A0A5C5G444"/>
<dbReference type="Gene3D" id="3.40.50.300">
    <property type="entry name" value="P-loop containing nucleotide triphosphate hydrolases"/>
    <property type="match status" value="1"/>
</dbReference>
<dbReference type="Proteomes" id="UP000311382">
    <property type="component" value="Unassembled WGS sequence"/>
</dbReference>
<feature type="compositionally biased region" description="Low complexity" evidence="1">
    <location>
        <begin position="63"/>
        <end position="73"/>
    </location>
</feature>
<feature type="domain" description="tRNA ligase phosphodiesterase" evidence="2">
    <location>
        <begin position="693"/>
        <end position="912"/>
    </location>
</feature>
<feature type="domain" description="T4 RNA ligase 1-like N-terminal" evidence="4">
    <location>
        <begin position="155"/>
        <end position="400"/>
    </location>
</feature>
<keyword evidence="5" id="KW-0436">Ligase</keyword>
<reference evidence="5 6" key="1">
    <citation type="submission" date="2019-03" db="EMBL/GenBank/DDBJ databases">
        <title>Rhodosporidium diobovatum UCD-FST 08-225 genome sequencing, assembly, and annotation.</title>
        <authorList>
            <person name="Fakankun I.U."/>
            <person name="Fristensky B."/>
            <person name="Levin D.B."/>
        </authorList>
    </citation>
    <scope>NUCLEOTIDE SEQUENCE [LARGE SCALE GENOMIC DNA]</scope>
    <source>
        <strain evidence="5 6">UCD-FST 08-225</strain>
    </source>
</reference>
<dbReference type="InterPro" id="IPR027417">
    <property type="entry name" value="P-loop_NTPase"/>
</dbReference>
<organism evidence="5 6">
    <name type="scientific">Rhodotorula diobovata</name>
    <dbReference type="NCBI Taxonomy" id="5288"/>
    <lineage>
        <taxon>Eukaryota</taxon>
        <taxon>Fungi</taxon>
        <taxon>Dikarya</taxon>
        <taxon>Basidiomycota</taxon>
        <taxon>Pucciniomycotina</taxon>
        <taxon>Microbotryomycetes</taxon>
        <taxon>Sporidiobolales</taxon>
        <taxon>Sporidiobolaceae</taxon>
        <taxon>Rhodotorula</taxon>
    </lineage>
</organism>
<dbReference type="SUPFAM" id="SSF52540">
    <property type="entry name" value="P-loop containing nucleoside triphosphate hydrolases"/>
    <property type="match status" value="1"/>
</dbReference>
<keyword evidence="6" id="KW-1185">Reference proteome</keyword>
<dbReference type="Pfam" id="PF09511">
    <property type="entry name" value="RNA_lig_T4_1"/>
    <property type="match status" value="1"/>
</dbReference>
<evidence type="ECO:0000256" key="1">
    <source>
        <dbReference type="SAM" id="MobiDB-lite"/>
    </source>
</evidence>
<dbReference type="AlphaFoldDB" id="A0A5C5G444"/>
<feature type="region of interest" description="Disordered" evidence="1">
    <location>
        <begin position="24"/>
        <end position="43"/>
    </location>
</feature>
<dbReference type="GO" id="GO:0005634">
    <property type="term" value="C:nucleus"/>
    <property type="evidence" value="ECO:0007669"/>
    <property type="project" value="TreeGrafter"/>
</dbReference>
<feature type="domain" description="tRNA ligase kinase" evidence="3">
    <location>
        <begin position="502"/>
        <end position="660"/>
    </location>
</feature>
<dbReference type="PANTHER" id="PTHR32004:SF1">
    <property type="entry name" value="TRNA LIGASE"/>
    <property type="match status" value="1"/>
</dbReference>
<proteinExistence type="predicted"/>
<dbReference type="GO" id="GO:0006388">
    <property type="term" value="P:tRNA splicing, via endonucleolytic cleavage and ligation"/>
    <property type="evidence" value="ECO:0007669"/>
    <property type="project" value="InterPro"/>
</dbReference>
<comment type="caution">
    <text evidence="5">The sequence shown here is derived from an EMBL/GenBank/DDBJ whole genome shotgun (WGS) entry which is preliminary data.</text>
</comment>
<evidence type="ECO:0000259" key="3">
    <source>
        <dbReference type="Pfam" id="PF08303"/>
    </source>
</evidence>
<sequence>MAPGYKKAAPEASPTTTLVRELQHFGQDDPSVEHRSDLDNEQEDVVVNRASANTVAKPPPAAPASTDSDAPTAHLDQLSLADQGKGKAKGKGKEPAPAAKGKKESRKSLKNLLRSTEHTIRLVADDGSEHKRVLTSWKMADYAYKREPCPFPTRARGLFTERVRGDKPGEEEEYRIVARGYDKFFNIGEVSWTHWNTIAQHSTGPYELTTKSNGCIILIAALDAKHLVVTSKHSIGNNANANTEGGVSHSQRGEYWLEQHVERVGRTKEDLAKELFERNLTAVAELCDDEFEEHVLPYPADQTGLHLHGLNVNEPILNTLPSAEVSAFARSWGMISTSYSVFPSVPAVQTYCERVQADGGVEGPDGKVTPVEGFVVRGHRRGGAPGEAFFWKVKYDEPYLMYREWRELTRKLLAAYPNVETVSPAKVRNEDSRLYLRWVAREIKRDVDRFESWKHGKGIIKTREEFLQWAKTPEANVARRELGVKVAVSEEERKNRKFDKTIIVPVAIQGCGKTALGLELSHLFGWGHVQSDDFLQKKPAPHFLRAVKELLKERDVVFADKNNHIVKHRDDLVQLAASLDPQHKVRLVALVWSTNSASLPRDKFHALCASRIVERGQDHQTLRAGEEHEDVIWKFLGQHEPFDEGHNVADSKFDEVVEMEAEWGQVEALERAVEALSRIDGVLPAGTQVPLPSDKVDEAVAFAKAWTTTVRKESAPAASKPRGAASKGATASARYYGIAAEVDLAQLVEAHLPAAAKDDPQGLWRTLVEAVRVERKPHVTLVHRNELEHAEDAIREKSALWERYEKLVDEAVKTGDGAARLEVELTLGPRLVWDSRAMAVEVSGLVSKAPASAAASPRPQVDLPGGQSAHITVGTRASDIRPVEGKFLMQAAAQGAKTTKDGGEIHEVRIGEIKVPGRLAGLS</sequence>
<evidence type="ECO:0000313" key="6">
    <source>
        <dbReference type="Proteomes" id="UP000311382"/>
    </source>
</evidence>
<feature type="compositionally biased region" description="Basic and acidic residues" evidence="1">
    <location>
        <begin position="24"/>
        <end position="38"/>
    </location>
</feature>
<evidence type="ECO:0000259" key="4">
    <source>
        <dbReference type="Pfam" id="PF09511"/>
    </source>
</evidence>
<dbReference type="InterPro" id="IPR015965">
    <property type="entry name" value="tRNA_lig_PDEase"/>
</dbReference>
<name>A0A5C5G444_9BASI</name>
<evidence type="ECO:0000313" key="5">
    <source>
        <dbReference type="EMBL" id="TNY23868.1"/>
    </source>
</evidence>
<evidence type="ECO:0000259" key="2">
    <source>
        <dbReference type="Pfam" id="PF08302"/>
    </source>
</evidence>
<dbReference type="GO" id="GO:0003972">
    <property type="term" value="F:RNA ligase (ATP) activity"/>
    <property type="evidence" value="ECO:0007669"/>
    <property type="project" value="InterPro"/>
</dbReference>
<feature type="region of interest" description="Disordered" evidence="1">
    <location>
        <begin position="49"/>
        <end position="107"/>
    </location>
</feature>
<accession>A0A5C5G444</accession>
<dbReference type="Pfam" id="PF08302">
    <property type="entry name" value="tRNA_lig_CPD"/>
    <property type="match status" value="1"/>
</dbReference>
<gene>
    <name evidence="5" type="ORF">DMC30DRAFT_388536</name>
</gene>
<dbReference type="GO" id="GO:0005524">
    <property type="term" value="F:ATP binding"/>
    <property type="evidence" value="ECO:0007669"/>
    <property type="project" value="InterPro"/>
</dbReference>
<dbReference type="InterPro" id="IPR019039">
    <property type="entry name" value="T4-Rnl1-like_N"/>
</dbReference>
<dbReference type="EMBL" id="SOZI01000007">
    <property type="protein sequence ID" value="TNY23868.1"/>
    <property type="molecule type" value="Genomic_DNA"/>
</dbReference>
<dbReference type="InterPro" id="IPR015966">
    <property type="entry name" value="tRNA_lig_kin_fungi"/>
</dbReference>
<dbReference type="Pfam" id="PF08303">
    <property type="entry name" value="tRNA_lig_kinase"/>
    <property type="match status" value="1"/>
</dbReference>